<comment type="caution">
    <text evidence="1">The sequence shown here is derived from an EMBL/GenBank/DDBJ whole genome shotgun (WGS) entry which is preliminary data.</text>
</comment>
<dbReference type="PANTHER" id="PTHR43737:SF1">
    <property type="entry name" value="DUF1501 DOMAIN-CONTAINING PROTEIN"/>
    <property type="match status" value="1"/>
</dbReference>
<evidence type="ECO:0008006" key="3">
    <source>
        <dbReference type="Google" id="ProtNLM"/>
    </source>
</evidence>
<sequence length="487" mass="54797">MHINRRRWLQSTACGFGSLAMHSLLAQQTRADRPLSSLSADANSQHGQSLRSNPLTARAPMFAPRAKRVIFLFMQGGPSQIDTFDYKPQLFKHHGESFKFRDARKMAKGNADTEEKLMQPMWKFRQYGETGHWVSDLFPHIGKHVDDLCFIHSMHTNGVAHGPSTLFLHTGALNLIRPSMGAWISYGLGTENENLPAFVTICPSSANGGPRNYSNAFLPSCHQGTPLGRAEQPSRDADIRHIENSSLSASQQREQFKMLRRLNAKQIGTQPDPELEAVIASYELAWRMQHHAPQLLDLSQEPKSMHEAYGLLNPETEDFGRQCLMARRMTEAGVRFVQVNYSDNGSNPRWDQHSKMERHATHAKATDQPVAALIQDLKQRGLLEDTLIWWGGEFGRNPFAQNSDGRDHNPKGFTHFLAGGGVRSGFSYGATDEFGHEAVESKVHMHDMHATILHLLGIDHEQLTYRHAGRDFRLTDVEGHVVKEIFA</sequence>
<dbReference type="AlphaFoldDB" id="A0A5C5X1V0"/>
<dbReference type="OrthoDB" id="127333at2"/>
<dbReference type="EMBL" id="SIHI01000001">
    <property type="protein sequence ID" value="TWT56800.1"/>
    <property type="molecule type" value="Genomic_DNA"/>
</dbReference>
<dbReference type="InterPro" id="IPR006311">
    <property type="entry name" value="TAT_signal"/>
</dbReference>
<dbReference type="SUPFAM" id="SSF53649">
    <property type="entry name" value="Alkaline phosphatase-like"/>
    <property type="match status" value="1"/>
</dbReference>
<dbReference type="Proteomes" id="UP000317243">
    <property type="component" value="Unassembled WGS sequence"/>
</dbReference>
<evidence type="ECO:0000313" key="2">
    <source>
        <dbReference type="Proteomes" id="UP000317243"/>
    </source>
</evidence>
<protein>
    <recommendedName>
        <fullName evidence="3">Sulfatase</fullName>
    </recommendedName>
</protein>
<reference evidence="1 2" key="1">
    <citation type="submission" date="2019-02" db="EMBL/GenBank/DDBJ databases">
        <title>Deep-cultivation of Planctomycetes and their phenomic and genomic characterization uncovers novel biology.</title>
        <authorList>
            <person name="Wiegand S."/>
            <person name="Jogler M."/>
            <person name="Boedeker C."/>
            <person name="Pinto D."/>
            <person name="Vollmers J."/>
            <person name="Rivas-Marin E."/>
            <person name="Kohn T."/>
            <person name="Peeters S.H."/>
            <person name="Heuer A."/>
            <person name="Rast P."/>
            <person name="Oberbeckmann S."/>
            <person name="Bunk B."/>
            <person name="Jeske O."/>
            <person name="Meyerdierks A."/>
            <person name="Storesund J.E."/>
            <person name="Kallscheuer N."/>
            <person name="Luecker S."/>
            <person name="Lage O.M."/>
            <person name="Pohl T."/>
            <person name="Merkel B.J."/>
            <person name="Hornburger P."/>
            <person name="Mueller R.-W."/>
            <person name="Bruemmer F."/>
            <person name="Labrenz M."/>
            <person name="Spormann A.M."/>
            <person name="Op Den Camp H."/>
            <person name="Overmann J."/>
            <person name="Amann R."/>
            <person name="Jetten M.S.M."/>
            <person name="Mascher T."/>
            <person name="Medema M.H."/>
            <person name="Devos D.P."/>
            <person name="Kaster A.-K."/>
            <person name="Ovreas L."/>
            <person name="Rohde M."/>
            <person name="Galperin M.Y."/>
            <person name="Jogler C."/>
        </authorList>
    </citation>
    <scope>NUCLEOTIDE SEQUENCE [LARGE SCALE GENOMIC DNA]</scope>
    <source>
        <strain evidence="1 2">KOR42</strain>
    </source>
</reference>
<organism evidence="1 2">
    <name type="scientific">Thalassoglobus neptunius</name>
    <dbReference type="NCBI Taxonomy" id="1938619"/>
    <lineage>
        <taxon>Bacteria</taxon>
        <taxon>Pseudomonadati</taxon>
        <taxon>Planctomycetota</taxon>
        <taxon>Planctomycetia</taxon>
        <taxon>Planctomycetales</taxon>
        <taxon>Planctomycetaceae</taxon>
        <taxon>Thalassoglobus</taxon>
    </lineage>
</organism>
<evidence type="ECO:0000313" key="1">
    <source>
        <dbReference type="EMBL" id="TWT56800.1"/>
    </source>
</evidence>
<dbReference type="PROSITE" id="PS51318">
    <property type="entry name" value="TAT"/>
    <property type="match status" value="1"/>
</dbReference>
<gene>
    <name evidence="1" type="ORF">KOR42_01550</name>
</gene>
<keyword evidence="2" id="KW-1185">Reference proteome</keyword>
<accession>A0A5C5X1V0</accession>
<dbReference type="PANTHER" id="PTHR43737">
    <property type="entry name" value="BLL7424 PROTEIN"/>
    <property type="match status" value="1"/>
</dbReference>
<dbReference type="InterPro" id="IPR017850">
    <property type="entry name" value="Alkaline_phosphatase_core_sf"/>
</dbReference>
<proteinExistence type="predicted"/>
<dbReference type="InterPro" id="IPR010869">
    <property type="entry name" value="DUF1501"/>
</dbReference>
<dbReference type="Pfam" id="PF07394">
    <property type="entry name" value="DUF1501"/>
    <property type="match status" value="1"/>
</dbReference>
<name>A0A5C5X1V0_9PLAN</name>
<dbReference type="Gene3D" id="3.40.720.10">
    <property type="entry name" value="Alkaline Phosphatase, subunit A"/>
    <property type="match status" value="1"/>
</dbReference>